<evidence type="ECO:0000313" key="4">
    <source>
        <dbReference type="Proteomes" id="UP001620295"/>
    </source>
</evidence>
<evidence type="ECO:0000313" key="3">
    <source>
        <dbReference type="EMBL" id="MFK4266617.1"/>
    </source>
</evidence>
<dbReference type="InterPro" id="IPR005182">
    <property type="entry name" value="YdbS-like_PH"/>
</dbReference>
<reference evidence="3 4" key="1">
    <citation type="submission" date="2024-11" db="EMBL/GenBank/DDBJ databases">
        <title>The Natural Products Discovery Center: Release of the First 8490 Sequenced Strains for Exploring Actinobacteria Biosynthetic Diversity.</title>
        <authorList>
            <person name="Kalkreuter E."/>
            <person name="Kautsar S.A."/>
            <person name="Yang D."/>
            <person name="Bader C.D."/>
            <person name="Teijaro C.N."/>
            <person name="Fluegel L."/>
            <person name="Davis C.M."/>
            <person name="Simpson J.R."/>
            <person name="Lauterbach L."/>
            <person name="Steele A.D."/>
            <person name="Gui C."/>
            <person name="Meng S."/>
            <person name="Li G."/>
            <person name="Viehrig K."/>
            <person name="Ye F."/>
            <person name="Su P."/>
            <person name="Kiefer A.F."/>
            <person name="Nichols A."/>
            <person name="Cepeda A.J."/>
            <person name="Yan W."/>
            <person name="Fan B."/>
            <person name="Jiang Y."/>
            <person name="Adhikari A."/>
            <person name="Zheng C.-J."/>
            <person name="Schuster L."/>
            <person name="Cowan T.M."/>
            <person name="Smanski M.J."/>
            <person name="Chevrette M.G."/>
            <person name="De Carvalho L.P.S."/>
            <person name="Shen B."/>
        </authorList>
    </citation>
    <scope>NUCLEOTIDE SEQUENCE [LARGE SCALE GENOMIC DNA]</scope>
    <source>
        <strain evidence="3 4">NPDC020863</strain>
    </source>
</reference>
<dbReference type="Pfam" id="PF03703">
    <property type="entry name" value="bPH_2"/>
    <property type="match status" value="2"/>
</dbReference>
<accession>A0ABW8LL29</accession>
<dbReference type="PANTHER" id="PTHR34473:SF2">
    <property type="entry name" value="UPF0699 TRANSMEMBRANE PROTEIN YDBT"/>
    <property type="match status" value="1"/>
</dbReference>
<feature type="domain" description="YdbS-like PH" evidence="2">
    <location>
        <begin position="84"/>
        <end position="164"/>
    </location>
</feature>
<dbReference type="Proteomes" id="UP001620295">
    <property type="component" value="Unassembled WGS sequence"/>
</dbReference>
<keyword evidence="1" id="KW-0472">Membrane</keyword>
<feature type="transmembrane region" description="Helical" evidence="1">
    <location>
        <begin position="428"/>
        <end position="448"/>
    </location>
</feature>
<gene>
    <name evidence="3" type="ORF">ACI2L5_16995</name>
</gene>
<feature type="transmembrane region" description="Helical" evidence="1">
    <location>
        <begin position="33"/>
        <end position="56"/>
    </location>
</feature>
<comment type="caution">
    <text evidence="3">The sequence shown here is derived from an EMBL/GenBank/DDBJ whole genome shotgun (WGS) entry which is preliminary data.</text>
</comment>
<protein>
    <submittedName>
        <fullName evidence="3">PH domain-containing protein</fullName>
    </submittedName>
</protein>
<keyword evidence="4" id="KW-1185">Reference proteome</keyword>
<sequence length="547" mass="58045">MTTQHHGNHLMGADHPAADSPGAGWRSLDPRTIAVHCGWMAAPLGSLALTALATGGRLGNRAWITLAVVAASFAVVTIAGLIGWSRTRYRVTADSFELRSGLFTRRQRAIPLHRVRNVDLTANPVQRLFGLVVLRAGTTGANGGRDGLTLEALTRPAAERLRAELLARAGTGDAAAEPVLSTGDPRWLRYAPFTFWVFGGVFAVVGAVWRVLDGIGVEPWRIGPVRHAFEDFGNSVLWVTIPLALLAVAAVGGVGAVAVYAENWWGYRLEWADAGTLQVRRGLLTTRSVSIERARLRGAVLREPMLLRAAGGAAVRAVASGLGNREENRTRSAVLPPAPRAEALRVLTGMLARPGARSVSYARSASPVQPVSPTRPAHAPIGEALFDRPELTRHPRAALRRRVMRGMVWVVAPVTAVLAVLGVLLTPVLLYCAGGFLLVATPVVYALARDAYRALGHGLAGGHDGYLLIRSGTFSRDTVALNRRAVLAWTFTDSPMSRRTGVTTVTAAVAAGEDGYRIPDMAAGEAAGFADAAAPGILDEFLVTSSL</sequence>
<feature type="transmembrane region" description="Helical" evidence="1">
    <location>
        <begin position="236"/>
        <end position="261"/>
    </location>
</feature>
<keyword evidence="1" id="KW-1133">Transmembrane helix</keyword>
<dbReference type="PIRSF" id="PIRSF026631">
    <property type="entry name" value="UCP026631"/>
    <property type="match status" value="1"/>
</dbReference>
<dbReference type="InterPro" id="IPR014529">
    <property type="entry name" value="UCP026631"/>
</dbReference>
<dbReference type="EMBL" id="JBJDQH010000005">
    <property type="protein sequence ID" value="MFK4266617.1"/>
    <property type="molecule type" value="Genomic_DNA"/>
</dbReference>
<keyword evidence="1" id="KW-0812">Transmembrane</keyword>
<proteinExistence type="predicted"/>
<feature type="transmembrane region" description="Helical" evidence="1">
    <location>
        <begin position="62"/>
        <end position="84"/>
    </location>
</feature>
<feature type="transmembrane region" description="Helical" evidence="1">
    <location>
        <begin position="193"/>
        <end position="212"/>
    </location>
</feature>
<organism evidence="3 4">
    <name type="scientific">Streptomyces milbemycinicus</name>
    <dbReference type="NCBI Taxonomy" id="476552"/>
    <lineage>
        <taxon>Bacteria</taxon>
        <taxon>Bacillati</taxon>
        <taxon>Actinomycetota</taxon>
        <taxon>Actinomycetes</taxon>
        <taxon>Kitasatosporales</taxon>
        <taxon>Streptomycetaceae</taxon>
        <taxon>Streptomyces</taxon>
    </lineage>
</organism>
<evidence type="ECO:0000259" key="2">
    <source>
        <dbReference type="Pfam" id="PF03703"/>
    </source>
</evidence>
<name>A0ABW8LL29_9ACTN</name>
<dbReference type="RefSeq" id="WP_404746529.1">
    <property type="nucleotide sequence ID" value="NZ_JBJDQH010000005.1"/>
</dbReference>
<feature type="domain" description="YdbS-like PH" evidence="2">
    <location>
        <begin position="466"/>
        <end position="530"/>
    </location>
</feature>
<feature type="transmembrane region" description="Helical" evidence="1">
    <location>
        <begin position="403"/>
        <end position="422"/>
    </location>
</feature>
<dbReference type="PANTHER" id="PTHR34473">
    <property type="entry name" value="UPF0699 TRANSMEMBRANE PROTEIN YDBS"/>
    <property type="match status" value="1"/>
</dbReference>
<evidence type="ECO:0000256" key="1">
    <source>
        <dbReference type="SAM" id="Phobius"/>
    </source>
</evidence>